<dbReference type="PANTHER" id="PTHR10337:SF6">
    <property type="entry name" value="CENTROSOMAL PROTEIN OF 152 KDA"/>
    <property type="match status" value="1"/>
</dbReference>
<feature type="compositionally biased region" description="Polar residues" evidence="1">
    <location>
        <begin position="553"/>
        <end position="565"/>
    </location>
</feature>
<feature type="region of interest" description="Disordered" evidence="1">
    <location>
        <begin position="152"/>
        <end position="171"/>
    </location>
</feature>
<dbReference type="GO" id="GO:0005813">
    <property type="term" value="C:centrosome"/>
    <property type="evidence" value="ECO:0007669"/>
    <property type="project" value="TreeGrafter"/>
</dbReference>
<feature type="compositionally biased region" description="Basic and acidic residues" evidence="1">
    <location>
        <begin position="523"/>
        <end position="538"/>
    </location>
</feature>
<feature type="compositionally biased region" description="Polar residues" evidence="1">
    <location>
        <begin position="187"/>
        <end position="199"/>
    </location>
</feature>
<reference evidence="3 4" key="1">
    <citation type="journal article" date="2023" name="Genes (Basel)">
        <title>Chromosome-Level Genome Assembly and Circadian Gene Repertoire of the Patagonia Blennie Eleginops maclovinus-The Closest Ancestral Proxy of Antarctic Cryonotothenioids.</title>
        <authorList>
            <person name="Cheng C.C."/>
            <person name="Rivera-Colon A.G."/>
            <person name="Minhas B.F."/>
            <person name="Wilson L."/>
            <person name="Rayamajhi N."/>
            <person name="Vargas-Chacoff L."/>
            <person name="Catchen J.M."/>
        </authorList>
    </citation>
    <scope>NUCLEOTIDE SEQUENCE [LARGE SCALE GENOMIC DNA]</scope>
    <source>
        <strain evidence="3">JMC-PN-2008</strain>
    </source>
</reference>
<dbReference type="AlphaFoldDB" id="A0AAN7XWE9"/>
<dbReference type="InterPro" id="IPR051235">
    <property type="entry name" value="CEP152/SHC-Transforming"/>
</dbReference>
<feature type="region of interest" description="Disordered" evidence="1">
    <location>
        <begin position="24"/>
        <end position="54"/>
    </location>
</feature>
<feature type="region of interest" description="Disordered" evidence="1">
    <location>
        <begin position="324"/>
        <end position="349"/>
    </location>
</feature>
<name>A0AAN7XWE9_ELEMC</name>
<feature type="compositionally biased region" description="Basic and acidic residues" evidence="1">
    <location>
        <begin position="40"/>
        <end position="51"/>
    </location>
</feature>
<comment type="caution">
    <text evidence="3">The sequence shown here is derived from an EMBL/GenBank/DDBJ whole genome shotgun (WGS) entry which is preliminary data.</text>
</comment>
<evidence type="ECO:0000313" key="3">
    <source>
        <dbReference type="EMBL" id="KAK5867220.1"/>
    </source>
</evidence>
<feature type="region of interest" description="Disordered" evidence="1">
    <location>
        <begin position="179"/>
        <end position="200"/>
    </location>
</feature>
<feature type="domain" description="CEP152 CEP63 binding coiled coil" evidence="2">
    <location>
        <begin position="200"/>
        <end position="250"/>
    </location>
</feature>
<dbReference type="InterPro" id="IPR057659">
    <property type="entry name" value="CEP152_CC"/>
</dbReference>
<feature type="compositionally biased region" description="Polar residues" evidence="1">
    <location>
        <begin position="334"/>
        <end position="344"/>
    </location>
</feature>
<feature type="region of interest" description="Disordered" evidence="1">
    <location>
        <begin position="509"/>
        <end position="565"/>
    </location>
</feature>
<dbReference type="Pfam" id="PF25770">
    <property type="entry name" value="CC_CEP63-bind_CEP152"/>
    <property type="match status" value="1"/>
</dbReference>
<evidence type="ECO:0000313" key="4">
    <source>
        <dbReference type="Proteomes" id="UP001346869"/>
    </source>
</evidence>
<feature type="compositionally biased region" description="Basic and acidic residues" evidence="1">
    <location>
        <begin position="324"/>
        <end position="333"/>
    </location>
</feature>
<keyword evidence="4" id="KW-1185">Reference proteome</keyword>
<gene>
    <name evidence="3" type="ORF">PBY51_011733</name>
</gene>
<reference evidence="3 4" key="2">
    <citation type="journal article" date="2023" name="Mol. Biol. Evol.">
        <title>Genomics of Secondarily Temperate Adaptation in the Only Non-Antarctic Icefish.</title>
        <authorList>
            <person name="Rivera-Colon A.G."/>
            <person name="Rayamajhi N."/>
            <person name="Minhas B.F."/>
            <person name="Madrigal G."/>
            <person name="Bilyk K.T."/>
            <person name="Yoon V."/>
            <person name="Hune M."/>
            <person name="Gregory S."/>
            <person name="Cheng C.H.C."/>
            <person name="Catchen J.M."/>
        </authorList>
    </citation>
    <scope>NUCLEOTIDE SEQUENCE [LARGE SCALE GENOMIC DNA]</scope>
    <source>
        <strain evidence="3">JMC-PN-2008</strain>
    </source>
</reference>
<proteinExistence type="predicted"/>
<feature type="region of interest" description="Disordered" evidence="1">
    <location>
        <begin position="415"/>
        <end position="452"/>
    </location>
</feature>
<evidence type="ECO:0000256" key="1">
    <source>
        <dbReference type="SAM" id="MobiDB-lite"/>
    </source>
</evidence>
<organism evidence="3 4">
    <name type="scientific">Eleginops maclovinus</name>
    <name type="common">Patagonian blennie</name>
    <name type="synonym">Eleginus maclovinus</name>
    <dbReference type="NCBI Taxonomy" id="56733"/>
    <lineage>
        <taxon>Eukaryota</taxon>
        <taxon>Metazoa</taxon>
        <taxon>Chordata</taxon>
        <taxon>Craniata</taxon>
        <taxon>Vertebrata</taxon>
        <taxon>Euteleostomi</taxon>
        <taxon>Actinopterygii</taxon>
        <taxon>Neopterygii</taxon>
        <taxon>Teleostei</taxon>
        <taxon>Neoteleostei</taxon>
        <taxon>Acanthomorphata</taxon>
        <taxon>Eupercaria</taxon>
        <taxon>Perciformes</taxon>
        <taxon>Notothenioidei</taxon>
        <taxon>Eleginopidae</taxon>
        <taxon>Eleginops</taxon>
    </lineage>
</organism>
<evidence type="ECO:0000259" key="2">
    <source>
        <dbReference type="Pfam" id="PF25770"/>
    </source>
</evidence>
<dbReference type="EMBL" id="JAUZQC010000008">
    <property type="protein sequence ID" value="KAK5867220.1"/>
    <property type="molecule type" value="Genomic_DNA"/>
</dbReference>
<dbReference type="GO" id="GO:0007099">
    <property type="term" value="P:centriole replication"/>
    <property type="evidence" value="ECO:0007669"/>
    <property type="project" value="TreeGrafter"/>
</dbReference>
<sequence length="565" mass="63940">MEQAHRKQTRDELLAELQTALAEVQPQLLRDPKTNQQHTADTRRSSGDTSERTITNLTQTACKDIVNRAVSQAKKEWTRISEERLSRVLKETQEHHEREIDQMQSSLSQSKELARCRKECAETLGKLQKKNQELQRHLEKACRQLQHSVREHKAAMQRLKDEQESSLKTMKEEQLQQLEEVKRAKESSGSSDHQHNTQGLEEMKQQYVTTVENIRGDMLRYLQESRERAAEMIQVEVQRERQDTARKMRRYYLTCLQELLEDGGKHTGAEKQIMNAASKLAAMAKGLETPVKSKSGKTYSLQSRNAGFSKNPLTLAQLPDIRPEERSHREKTSEQNQVATARTKTLSHKDIPATEKEVAAAATAAVDARLKPQTAGYAHLRSYKPSHQMNSCQGGFVDVSVRSKNRELCLQGVESGKAGSRLDSERQNQPFLIQEAPVREERRTDWSMSSSDSDAGIQVSTLSYSGRKVEQVKPFSVSAASASDLGEFGSLTPNVSDLTVYNEISKKTPHTQTLSLQYAKLSTHREPTPGSEGGEHRGACPRPQFSELRQRQQDSGFDSPFYQQK</sequence>
<dbReference type="Proteomes" id="UP001346869">
    <property type="component" value="Unassembled WGS sequence"/>
</dbReference>
<accession>A0AAN7XWE9</accession>
<dbReference type="PANTHER" id="PTHR10337">
    <property type="entry name" value="SHC TRANSFORMING PROTEIN"/>
    <property type="match status" value="1"/>
</dbReference>
<protein>
    <recommendedName>
        <fullName evidence="2">CEP152 CEP63 binding coiled coil domain-containing protein</fullName>
    </recommendedName>
</protein>